<gene>
    <name evidence="3" type="ORF">EJB05_18941</name>
</gene>
<dbReference type="InterPro" id="IPR003496">
    <property type="entry name" value="ABA_WDS"/>
</dbReference>
<proteinExistence type="inferred from homology"/>
<evidence type="ECO:0000313" key="3">
    <source>
        <dbReference type="EMBL" id="TVU36979.1"/>
    </source>
</evidence>
<accession>A0A5J9VL64</accession>
<dbReference type="EMBL" id="RWGY01000009">
    <property type="protein sequence ID" value="TVU36979.1"/>
    <property type="molecule type" value="Genomic_DNA"/>
</dbReference>
<dbReference type="Pfam" id="PF02496">
    <property type="entry name" value="ABA_WDS"/>
    <property type="match status" value="1"/>
</dbReference>
<comment type="similarity">
    <text evidence="1">Belongs to the abscisic acid and water stress-induced protein family.</text>
</comment>
<organism evidence="3 4">
    <name type="scientific">Eragrostis curvula</name>
    <name type="common">weeping love grass</name>
    <dbReference type="NCBI Taxonomy" id="38414"/>
    <lineage>
        <taxon>Eukaryota</taxon>
        <taxon>Viridiplantae</taxon>
        <taxon>Streptophyta</taxon>
        <taxon>Embryophyta</taxon>
        <taxon>Tracheophyta</taxon>
        <taxon>Spermatophyta</taxon>
        <taxon>Magnoliopsida</taxon>
        <taxon>Liliopsida</taxon>
        <taxon>Poales</taxon>
        <taxon>Poaceae</taxon>
        <taxon>PACMAD clade</taxon>
        <taxon>Chloridoideae</taxon>
        <taxon>Eragrostideae</taxon>
        <taxon>Eragrostidinae</taxon>
        <taxon>Eragrostis</taxon>
    </lineage>
</organism>
<evidence type="ECO:0000313" key="4">
    <source>
        <dbReference type="Proteomes" id="UP000324897"/>
    </source>
</evidence>
<dbReference type="PANTHER" id="PTHR33801">
    <property type="entry name" value="ABSCISIC STRESS-RIPENING PROTEIN 5"/>
    <property type="match status" value="1"/>
</dbReference>
<reference evidence="3 4" key="1">
    <citation type="journal article" date="2019" name="Sci. Rep.">
        <title>A high-quality genome of Eragrostis curvula grass provides insights into Poaceae evolution and supports new strategies to enhance forage quality.</title>
        <authorList>
            <person name="Carballo J."/>
            <person name="Santos B.A.C.M."/>
            <person name="Zappacosta D."/>
            <person name="Garbus I."/>
            <person name="Selva J.P."/>
            <person name="Gallo C.A."/>
            <person name="Diaz A."/>
            <person name="Albertini E."/>
            <person name="Caccamo M."/>
            <person name="Echenique V."/>
        </authorList>
    </citation>
    <scope>NUCLEOTIDE SEQUENCE [LARGE SCALE GENOMIC DNA]</scope>
    <source>
        <strain evidence="4">cv. Victoria</strain>
        <tissue evidence="3">Leaf</tissue>
    </source>
</reference>
<comment type="caution">
    <text evidence="3">The sequence shown here is derived from an EMBL/GenBank/DDBJ whole genome shotgun (WGS) entry which is preliminary data.</text>
</comment>
<sequence length="115" mass="12626">LGFSFTQLEMAHHILGHHHHKAAESGPAKITDWRKQEKPHKHMEQLGQIGAVAAGAYAMVRPREAPGEEDPGHAHSHKIKEGVAAAVAVGSAGFAFHEHHQKKDAKKHRSHGHHH</sequence>
<dbReference type="Proteomes" id="UP000324897">
    <property type="component" value="Unassembled WGS sequence"/>
</dbReference>
<feature type="non-terminal residue" evidence="3">
    <location>
        <position position="1"/>
    </location>
</feature>
<evidence type="ECO:0000256" key="1">
    <source>
        <dbReference type="ARBA" id="ARBA00007160"/>
    </source>
</evidence>
<evidence type="ECO:0008006" key="5">
    <source>
        <dbReference type="Google" id="ProtNLM"/>
    </source>
</evidence>
<name>A0A5J9VL64_9POAL</name>
<evidence type="ECO:0000256" key="2">
    <source>
        <dbReference type="SAM" id="MobiDB-lite"/>
    </source>
</evidence>
<feature type="region of interest" description="Disordered" evidence="2">
    <location>
        <begin position="91"/>
        <end position="115"/>
    </location>
</feature>
<dbReference type="PANTHER" id="PTHR33801:SF2">
    <property type="entry name" value="OS01G0959200 PROTEIN"/>
    <property type="match status" value="1"/>
</dbReference>
<dbReference type="OrthoDB" id="696887at2759"/>
<protein>
    <recommendedName>
        <fullName evidence="5">Abscisic stress ripening</fullName>
    </recommendedName>
</protein>
<dbReference type="AlphaFoldDB" id="A0A5J9VL64"/>
<feature type="compositionally biased region" description="Basic residues" evidence="2">
    <location>
        <begin position="99"/>
        <end position="115"/>
    </location>
</feature>
<keyword evidence="4" id="KW-1185">Reference proteome</keyword>